<evidence type="ECO:0000313" key="4">
    <source>
        <dbReference type="EMBL" id="CAL1713830.1"/>
    </source>
</evidence>
<name>A0ABP1E1K6_9APHY</name>
<evidence type="ECO:0000313" key="5">
    <source>
        <dbReference type="Proteomes" id="UP001497453"/>
    </source>
</evidence>
<dbReference type="Pfam" id="PF00106">
    <property type="entry name" value="adh_short"/>
    <property type="match status" value="1"/>
</dbReference>
<proteinExistence type="inferred from homology"/>
<reference evidence="5" key="1">
    <citation type="submission" date="2024-04" db="EMBL/GenBank/DDBJ databases">
        <authorList>
            <person name="Shaw F."/>
            <person name="Minotto A."/>
        </authorList>
    </citation>
    <scope>NUCLEOTIDE SEQUENCE [LARGE SCALE GENOMIC DNA]</scope>
</reference>
<keyword evidence="2" id="KW-0560">Oxidoreductase</keyword>
<gene>
    <name evidence="4" type="ORF">GFSPODELE1_LOCUS9503</name>
</gene>
<evidence type="ECO:0008006" key="6">
    <source>
        <dbReference type="Google" id="ProtNLM"/>
    </source>
</evidence>
<dbReference type="EMBL" id="OZ037950">
    <property type="protein sequence ID" value="CAL1713830.1"/>
    <property type="molecule type" value="Genomic_DNA"/>
</dbReference>
<keyword evidence="5" id="KW-1185">Reference proteome</keyword>
<dbReference type="InterPro" id="IPR036291">
    <property type="entry name" value="NAD(P)-bd_dom_sf"/>
</dbReference>
<sequence length="284" mass="31121">MSLPKIWLITGASSGFGRYMTEIVLAKGDIAVPTARDLQNLTDLKSRYSADRLLPLKLDVTKSEEITAAFDKVKEVFGRLDFVFNNAGCMAIAEVEGNPDDVARGMFEVNFWGAANISRAAVKFFREVNAPGVGGRLFSISGGLGLFSFPTVGYYCATKHALEGLTEAMAKELDPEWNIKIVIIEPGVFRTNITSTSLIKIPPHPAYAKPTNPSTFVRSLFEPSAESHGSDAAKACEKFYDLAQLPDPPLRFPVGKDVFGRIRTQLKSIADDAEKYESWSEGLE</sequence>
<dbReference type="InterPro" id="IPR051911">
    <property type="entry name" value="SDR_oxidoreductase"/>
</dbReference>
<dbReference type="CDD" id="cd05374">
    <property type="entry name" value="17beta-HSD-like_SDR_c"/>
    <property type="match status" value="1"/>
</dbReference>
<protein>
    <recommendedName>
        <fullName evidence="6">NAD(P)-binding protein</fullName>
    </recommendedName>
</protein>
<evidence type="ECO:0000256" key="1">
    <source>
        <dbReference type="ARBA" id="ARBA00006484"/>
    </source>
</evidence>
<evidence type="ECO:0000256" key="3">
    <source>
        <dbReference type="RuleBase" id="RU000363"/>
    </source>
</evidence>
<accession>A0ABP1E1K6</accession>
<dbReference type="PANTHER" id="PTHR43976:SF16">
    <property type="entry name" value="SHORT-CHAIN DEHYDROGENASE_REDUCTASE FAMILY PROTEIN"/>
    <property type="match status" value="1"/>
</dbReference>
<dbReference type="PRINTS" id="PR00080">
    <property type="entry name" value="SDRFAMILY"/>
</dbReference>
<evidence type="ECO:0000256" key="2">
    <source>
        <dbReference type="ARBA" id="ARBA00023002"/>
    </source>
</evidence>
<organism evidence="4 5">
    <name type="scientific">Somion occarium</name>
    <dbReference type="NCBI Taxonomy" id="3059160"/>
    <lineage>
        <taxon>Eukaryota</taxon>
        <taxon>Fungi</taxon>
        <taxon>Dikarya</taxon>
        <taxon>Basidiomycota</taxon>
        <taxon>Agaricomycotina</taxon>
        <taxon>Agaricomycetes</taxon>
        <taxon>Polyporales</taxon>
        <taxon>Cerrenaceae</taxon>
        <taxon>Somion</taxon>
    </lineage>
</organism>
<dbReference type="SUPFAM" id="SSF51735">
    <property type="entry name" value="NAD(P)-binding Rossmann-fold domains"/>
    <property type="match status" value="1"/>
</dbReference>
<dbReference type="Gene3D" id="3.40.50.720">
    <property type="entry name" value="NAD(P)-binding Rossmann-like Domain"/>
    <property type="match status" value="1"/>
</dbReference>
<dbReference type="PRINTS" id="PR00081">
    <property type="entry name" value="GDHRDH"/>
</dbReference>
<dbReference type="PANTHER" id="PTHR43976">
    <property type="entry name" value="SHORT CHAIN DEHYDROGENASE"/>
    <property type="match status" value="1"/>
</dbReference>
<dbReference type="InterPro" id="IPR002347">
    <property type="entry name" value="SDR_fam"/>
</dbReference>
<dbReference type="Proteomes" id="UP001497453">
    <property type="component" value="Chromosome 7"/>
</dbReference>
<comment type="similarity">
    <text evidence="1 3">Belongs to the short-chain dehydrogenases/reductases (SDR) family.</text>
</comment>